<accession>A0A6J4UA60</accession>
<feature type="non-terminal residue" evidence="2">
    <location>
        <position position="1"/>
    </location>
</feature>
<feature type="region of interest" description="Disordered" evidence="1">
    <location>
        <begin position="1"/>
        <end position="102"/>
    </location>
</feature>
<name>A0A6J4UA60_9BACT</name>
<feature type="compositionally biased region" description="Low complexity" evidence="1">
    <location>
        <begin position="93"/>
        <end position="102"/>
    </location>
</feature>
<evidence type="ECO:0000313" key="2">
    <source>
        <dbReference type="EMBL" id="CAA9542854.1"/>
    </source>
</evidence>
<dbReference type="AlphaFoldDB" id="A0A6J4UA60"/>
<evidence type="ECO:0000256" key="1">
    <source>
        <dbReference type="SAM" id="MobiDB-lite"/>
    </source>
</evidence>
<organism evidence="2">
    <name type="scientific">uncultured Thermomicrobiales bacterium</name>
    <dbReference type="NCBI Taxonomy" id="1645740"/>
    <lineage>
        <taxon>Bacteria</taxon>
        <taxon>Pseudomonadati</taxon>
        <taxon>Thermomicrobiota</taxon>
        <taxon>Thermomicrobia</taxon>
        <taxon>Thermomicrobiales</taxon>
        <taxon>environmental samples</taxon>
    </lineage>
</organism>
<feature type="non-terminal residue" evidence="2">
    <location>
        <position position="102"/>
    </location>
</feature>
<dbReference type="EMBL" id="CADCWE010000132">
    <property type="protein sequence ID" value="CAA9542854.1"/>
    <property type="molecule type" value="Genomic_DNA"/>
</dbReference>
<feature type="compositionally biased region" description="Basic residues" evidence="1">
    <location>
        <begin position="83"/>
        <end position="92"/>
    </location>
</feature>
<gene>
    <name evidence="2" type="ORF">AVDCRST_MAG73-2115</name>
</gene>
<feature type="compositionally biased region" description="Gly residues" evidence="1">
    <location>
        <begin position="1"/>
        <end position="10"/>
    </location>
</feature>
<protein>
    <submittedName>
        <fullName evidence="2">Uncharacterized protein</fullName>
    </submittedName>
</protein>
<feature type="compositionally biased region" description="Basic and acidic residues" evidence="1">
    <location>
        <begin position="24"/>
        <end position="51"/>
    </location>
</feature>
<reference evidence="2" key="1">
    <citation type="submission" date="2020-02" db="EMBL/GenBank/DDBJ databases">
        <authorList>
            <person name="Meier V. D."/>
        </authorList>
    </citation>
    <scope>NUCLEOTIDE SEQUENCE</scope>
    <source>
        <strain evidence="2">AVDCRST_MAG73</strain>
    </source>
</reference>
<proteinExistence type="predicted"/>
<sequence>DLRVSPGGGKLEQDPTPVPAWKPPRQEDEVRRGIDRGRVGATADRDREPDGPRVGARPRPDPAQAQPGGRRPGLGRRGDRRGGRGRPGHRRPGAAGVRRGGL</sequence>